<dbReference type="EMBL" id="JAEPRA010000010">
    <property type="protein sequence ID" value="KAG2179468.1"/>
    <property type="molecule type" value="Genomic_DNA"/>
</dbReference>
<dbReference type="AlphaFoldDB" id="A0A8H7UGX9"/>
<dbReference type="GO" id="GO:0009306">
    <property type="term" value="P:protein secretion"/>
    <property type="evidence" value="ECO:0007669"/>
    <property type="project" value="TreeGrafter"/>
</dbReference>
<dbReference type="PANTHER" id="PTHR17985:SF8">
    <property type="entry name" value="TRANSPORT AND GOLGI ORGANIZATION PROTEIN 2 HOMOLOG"/>
    <property type="match status" value="1"/>
</dbReference>
<organism evidence="1 2">
    <name type="scientific">Umbelopsis vinacea</name>
    <dbReference type="NCBI Taxonomy" id="44442"/>
    <lineage>
        <taxon>Eukaryota</taxon>
        <taxon>Fungi</taxon>
        <taxon>Fungi incertae sedis</taxon>
        <taxon>Mucoromycota</taxon>
        <taxon>Mucoromycotina</taxon>
        <taxon>Umbelopsidomycetes</taxon>
        <taxon>Umbelopsidales</taxon>
        <taxon>Umbelopsidaceae</taxon>
        <taxon>Umbelopsis</taxon>
    </lineage>
</organism>
<dbReference type="Proteomes" id="UP000612746">
    <property type="component" value="Unassembled WGS sequence"/>
</dbReference>
<dbReference type="GO" id="GO:0005794">
    <property type="term" value="C:Golgi apparatus"/>
    <property type="evidence" value="ECO:0007669"/>
    <property type="project" value="TreeGrafter"/>
</dbReference>
<dbReference type="PANTHER" id="PTHR17985">
    <property type="entry name" value="SER/THR-RICH PROTEIN T10 IN DGCR REGION"/>
    <property type="match status" value="1"/>
</dbReference>
<sequence length="279" mass="32069">MCILFWSLDRHPDYQFVFAGNRDEYLHRPTARAQFWDPPHDHVLAGRDLSPSATATHDGTWLGFTKDGRFAALTNYREELKVGKLSRGYLVRDYLIDHESPESYMESLQEHKDDFGGFNLICGQLGKSPSLFYTSNRGDEKVTEIQPGKTYGLSNSVLPQPWDKVKRGESNFQTILDTVKDKDDLIEALFNMMRESCPYSGSTDALWEEVKKTIFVSKFQVGNLSYATRATTIVLVDYNGRATFIEREWYKSTSEVSHQLHFEGDSGDPQRRYDFDLSK</sequence>
<gene>
    <name evidence="1" type="ORF">INT44_006314</name>
</gene>
<proteinExistence type="predicted"/>
<dbReference type="Pfam" id="PF05742">
    <property type="entry name" value="TANGO2"/>
    <property type="match status" value="1"/>
</dbReference>
<evidence type="ECO:0000313" key="2">
    <source>
        <dbReference type="Proteomes" id="UP000612746"/>
    </source>
</evidence>
<name>A0A8H7UGX9_9FUNG</name>
<comment type="caution">
    <text evidence="1">The sequence shown here is derived from an EMBL/GenBank/DDBJ whole genome shotgun (WGS) entry which is preliminary data.</text>
</comment>
<dbReference type="InterPro" id="IPR008551">
    <property type="entry name" value="TANGO2"/>
</dbReference>
<protein>
    <submittedName>
        <fullName evidence="1">Uncharacterized protein</fullName>
    </submittedName>
</protein>
<keyword evidence="2" id="KW-1185">Reference proteome</keyword>
<reference evidence="1" key="1">
    <citation type="submission" date="2020-12" db="EMBL/GenBank/DDBJ databases">
        <title>Metabolic potential, ecology and presence of endohyphal bacteria is reflected in genomic diversity of Mucoromycotina.</title>
        <authorList>
            <person name="Muszewska A."/>
            <person name="Okrasinska A."/>
            <person name="Steczkiewicz K."/>
            <person name="Drgas O."/>
            <person name="Orlowska M."/>
            <person name="Perlinska-Lenart U."/>
            <person name="Aleksandrzak-Piekarczyk T."/>
            <person name="Szatraj K."/>
            <person name="Zielenkiewicz U."/>
            <person name="Pilsyk S."/>
            <person name="Malc E."/>
            <person name="Mieczkowski P."/>
            <person name="Kruszewska J.S."/>
            <person name="Biernat P."/>
            <person name="Pawlowska J."/>
        </authorList>
    </citation>
    <scope>NUCLEOTIDE SEQUENCE</scope>
    <source>
        <strain evidence="1">WA0000051536</strain>
    </source>
</reference>
<dbReference type="OrthoDB" id="191601at2759"/>
<evidence type="ECO:0000313" key="1">
    <source>
        <dbReference type="EMBL" id="KAG2179468.1"/>
    </source>
</evidence>
<accession>A0A8H7UGX9</accession>
<dbReference type="GO" id="GO:0007030">
    <property type="term" value="P:Golgi organization"/>
    <property type="evidence" value="ECO:0007669"/>
    <property type="project" value="TreeGrafter"/>
</dbReference>